<gene>
    <name evidence="4" type="ORF">BJX66DRAFT_228849</name>
</gene>
<dbReference type="EMBL" id="JBFTWV010000006">
    <property type="protein sequence ID" value="KAL2799772.1"/>
    <property type="molecule type" value="Genomic_DNA"/>
</dbReference>
<keyword evidence="5" id="KW-1185">Reference proteome</keyword>
<dbReference type="PANTHER" id="PTHR35340:SF5">
    <property type="entry name" value="ASST-DOMAIN-CONTAINING PROTEIN"/>
    <property type="match status" value="1"/>
</dbReference>
<dbReference type="InterPro" id="IPR039535">
    <property type="entry name" value="ASST-like"/>
</dbReference>
<dbReference type="Proteomes" id="UP001610563">
    <property type="component" value="Unassembled WGS sequence"/>
</dbReference>
<feature type="compositionally biased region" description="Basic and acidic residues" evidence="1">
    <location>
        <begin position="711"/>
        <end position="720"/>
    </location>
</feature>
<evidence type="ECO:0000313" key="5">
    <source>
        <dbReference type="Proteomes" id="UP001610563"/>
    </source>
</evidence>
<evidence type="ECO:0000313" key="4">
    <source>
        <dbReference type="EMBL" id="KAL2799772.1"/>
    </source>
</evidence>
<accession>A0ABR4GLF2</accession>
<feature type="compositionally biased region" description="Acidic residues" evidence="1">
    <location>
        <begin position="670"/>
        <end position="680"/>
    </location>
</feature>
<keyword evidence="3" id="KW-0732">Signal</keyword>
<dbReference type="InterPro" id="IPR053143">
    <property type="entry name" value="Arylsulfate_ST"/>
</dbReference>
<keyword evidence="2" id="KW-0812">Transmembrane</keyword>
<dbReference type="InterPro" id="IPR011044">
    <property type="entry name" value="Quino_amine_DH_bsu"/>
</dbReference>
<evidence type="ECO:0000256" key="3">
    <source>
        <dbReference type="SAM" id="SignalP"/>
    </source>
</evidence>
<dbReference type="SUPFAM" id="SSF50969">
    <property type="entry name" value="YVTN repeat-like/Quinoprotein amine dehydrogenase"/>
    <property type="match status" value="1"/>
</dbReference>
<evidence type="ECO:0000256" key="2">
    <source>
        <dbReference type="SAM" id="Phobius"/>
    </source>
</evidence>
<dbReference type="Pfam" id="PF14269">
    <property type="entry name" value="Arylsulfotran_2"/>
    <property type="match status" value="1"/>
</dbReference>
<keyword evidence="2" id="KW-0472">Membrane</keyword>
<reference evidence="4 5" key="1">
    <citation type="submission" date="2024-07" db="EMBL/GenBank/DDBJ databases">
        <title>Section-level genome sequencing and comparative genomics of Aspergillus sections Usti and Cavernicolus.</title>
        <authorList>
            <consortium name="Lawrence Berkeley National Laboratory"/>
            <person name="Nybo J.L."/>
            <person name="Vesth T.C."/>
            <person name="Theobald S."/>
            <person name="Frisvad J.C."/>
            <person name="Larsen T.O."/>
            <person name="Kjaerboelling I."/>
            <person name="Rothschild-Mancinelli K."/>
            <person name="Lyhne E.K."/>
            <person name="Kogle M.E."/>
            <person name="Barry K."/>
            <person name="Clum A."/>
            <person name="Na H."/>
            <person name="Ledsgaard L."/>
            <person name="Lin J."/>
            <person name="Lipzen A."/>
            <person name="Kuo A."/>
            <person name="Riley R."/>
            <person name="Mondo S."/>
            <person name="Labutti K."/>
            <person name="Haridas S."/>
            <person name="Pangalinan J."/>
            <person name="Salamov A.A."/>
            <person name="Simmons B.A."/>
            <person name="Magnuson J.K."/>
            <person name="Chen J."/>
            <person name="Drula E."/>
            <person name="Henrissat B."/>
            <person name="Wiebenga A."/>
            <person name="Lubbers R.J."/>
            <person name="Gomes A.C."/>
            <person name="Makela M.R."/>
            <person name="Stajich J."/>
            <person name="Grigoriev I.V."/>
            <person name="Mortensen U.H."/>
            <person name="De Vries R.P."/>
            <person name="Baker S.E."/>
            <person name="Andersen M.R."/>
        </authorList>
    </citation>
    <scope>NUCLEOTIDE SEQUENCE [LARGE SCALE GENOMIC DNA]</scope>
    <source>
        <strain evidence="4 5">CBS 209.92</strain>
    </source>
</reference>
<feature type="transmembrane region" description="Helical" evidence="2">
    <location>
        <begin position="625"/>
        <end position="650"/>
    </location>
</feature>
<dbReference type="PANTHER" id="PTHR35340">
    <property type="entry name" value="PQQ ENZYME REPEAT PROTEIN-RELATED"/>
    <property type="match status" value="1"/>
</dbReference>
<feature type="chain" id="PRO_5046028123" evidence="3">
    <location>
        <begin position="26"/>
        <end position="727"/>
    </location>
</feature>
<feature type="region of interest" description="Disordered" evidence="1">
    <location>
        <begin position="667"/>
        <end position="727"/>
    </location>
</feature>
<organism evidence="4 5">
    <name type="scientific">Aspergillus keveii</name>
    <dbReference type="NCBI Taxonomy" id="714993"/>
    <lineage>
        <taxon>Eukaryota</taxon>
        <taxon>Fungi</taxon>
        <taxon>Dikarya</taxon>
        <taxon>Ascomycota</taxon>
        <taxon>Pezizomycotina</taxon>
        <taxon>Eurotiomycetes</taxon>
        <taxon>Eurotiomycetidae</taxon>
        <taxon>Eurotiales</taxon>
        <taxon>Aspergillaceae</taxon>
        <taxon>Aspergillus</taxon>
        <taxon>Aspergillus subgen. Nidulantes</taxon>
    </lineage>
</organism>
<keyword evidence="2" id="KW-1133">Transmembrane helix</keyword>
<evidence type="ECO:0000256" key="1">
    <source>
        <dbReference type="SAM" id="MobiDB-lite"/>
    </source>
</evidence>
<sequence>MAHRFARRCWNALVLAQAVLVQVQADYISTNTDLYNAGALGHRPHLEFQSSDEYAPLLQINTWNPDAISATGSHIFLKHDGNNSSPLSSPLILDARDLSAVYMNRSFTNVFGTRVQEDRGKRYLTFWAGDKGDGIGDGYGLAFDDTYRLVYKVSAQNLNGVHADLHEFALTGNGTALVTGVNRIRMRGNDFQEKYGWDYPLPDGLEIEILDGVVQEIDLDTNEVLFDWRALDHVNPLDSYEPMGRLWDAYHVNSIQKTEAGNYLVSVRHMHSIYLLDGKTGAILWTLGGAQNDFVEMQPSNASNSSFPEQQQQPLLAMAWQHHARFVPGTNESQMTFFDNHFKTTTHGECRTNCSRGLHVSLDTAAYPPTAQLLREFSHPVHLQAQSQGSVQVLDSSKSPASTSSDVGNVFIGWGRCPSFTEHTASGETVLDIQFSPWHSPDIPDALDNYRAYKMNWVAEPWWDPAVALAWRQSGGDEDKGENEVDNGATNGTLVVYVSWNGATEVAGWVVRGRDSTVDDDTDEEDEEDILLAASPRTGFETEIPTPSEDLYRYLWAEALDAQGNVLRSSEIIDLNTTSIRTEKHNSSAVYAELGLKSSSSLWSKTKTDAKFTSHAHARGLSSTAVALLTSGLGALALALIIVSGVLVYIRRRRNVEYKSLEASDFDLGPVDDDDDDDREEEKKKEEEGARGDDGVLNRGREADEGLEQSRGSEDEDRHALLHTTNS</sequence>
<feature type="compositionally biased region" description="Basic and acidic residues" evidence="1">
    <location>
        <begin position="681"/>
        <end position="704"/>
    </location>
</feature>
<name>A0ABR4GLF2_9EURO</name>
<feature type="signal peptide" evidence="3">
    <location>
        <begin position="1"/>
        <end position="25"/>
    </location>
</feature>
<proteinExistence type="predicted"/>
<protein>
    <submittedName>
        <fullName evidence="4">ASST-domain-containing protein</fullName>
    </submittedName>
</protein>
<comment type="caution">
    <text evidence="4">The sequence shown here is derived from an EMBL/GenBank/DDBJ whole genome shotgun (WGS) entry which is preliminary data.</text>
</comment>